<dbReference type="AlphaFoldDB" id="A0ABC8KWY0"/>
<name>A0ABC8KWY0_ERUVS</name>
<reference evidence="2 3" key="1">
    <citation type="submission" date="2022-03" db="EMBL/GenBank/DDBJ databases">
        <authorList>
            <person name="Macdonald S."/>
            <person name="Ahmed S."/>
            <person name="Newling K."/>
        </authorList>
    </citation>
    <scope>NUCLEOTIDE SEQUENCE [LARGE SCALE GENOMIC DNA]</scope>
</reference>
<organism evidence="2 3">
    <name type="scientific">Eruca vesicaria subsp. sativa</name>
    <name type="common">Garden rocket</name>
    <name type="synonym">Eruca sativa</name>
    <dbReference type="NCBI Taxonomy" id="29727"/>
    <lineage>
        <taxon>Eukaryota</taxon>
        <taxon>Viridiplantae</taxon>
        <taxon>Streptophyta</taxon>
        <taxon>Embryophyta</taxon>
        <taxon>Tracheophyta</taxon>
        <taxon>Spermatophyta</taxon>
        <taxon>Magnoliopsida</taxon>
        <taxon>eudicotyledons</taxon>
        <taxon>Gunneridae</taxon>
        <taxon>Pentapetalae</taxon>
        <taxon>rosids</taxon>
        <taxon>malvids</taxon>
        <taxon>Brassicales</taxon>
        <taxon>Brassicaceae</taxon>
        <taxon>Brassiceae</taxon>
        <taxon>Eruca</taxon>
    </lineage>
</organism>
<feature type="domain" description="RNase H type-1" evidence="1">
    <location>
        <begin position="55"/>
        <end position="142"/>
    </location>
</feature>
<dbReference type="EMBL" id="CAKOAT010286265">
    <property type="protein sequence ID" value="CAH8360420.1"/>
    <property type="molecule type" value="Genomic_DNA"/>
</dbReference>
<evidence type="ECO:0000259" key="1">
    <source>
        <dbReference type="Pfam" id="PF13456"/>
    </source>
</evidence>
<evidence type="ECO:0000313" key="3">
    <source>
        <dbReference type="Proteomes" id="UP001642260"/>
    </source>
</evidence>
<evidence type="ECO:0000313" key="2">
    <source>
        <dbReference type="EMBL" id="CAH8360420.1"/>
    </source>
</evidence>
<sequence length="151" mass="16627">MAETFDINRQPNFKICPIIDPYVGVVSCNDLYFDFGLLCGLFIDDGSSCPLKPLGMESLVAEGLAIRSATKHAITLQFDRVLFESDSLQLISAINGGPNFSDFHEIVSDIKIMSLFFAFAFVAFKFCNRNALCFEDGLAKHALSGFVPNLV</sequence>
<dbReference type="PANTHER" id="PTHR47074:SF11">
    <property type="entry name" value="REVERSE TRANSCRIPTASE-LIKE PROTEIN"/>
    <property type="match status" value="1"/>
</dbReference>
<dbReference type="InterPro" id="IPR052929">
    <property type="entry name" value="RNase_H-like_EbsB-rel"/>
</dbReference>
<dbReference type="InterPro" id="IPR002156">
    <property type="entry name" value="RNaseH_domain"/>
</dbReference>
<dbReference type="Pfam" id="PF13456">
    <property type="entry name" value="RVT_3"/>
    <property type="match status" value="1"/>
</dbReference>
<proteinExistence type="predicted"/>
<protein>
    <recommendedName>
        <fullName evidence="1">RNase H type-1 domain-containing protein</fullName>
    </recommendedName>
</protein>
<keyword evidence="3" id="KW-1185">Reference proteome</keyword>
<dbReference type="Proteomes" id="UP001642260">
    <property type="component" value="Unassembled WGS sequence"/>
</dbReference>
<gene>
    <name evidence="2" type="ORF">ERUC_LOCUS26176</name>
</gene>
<dbReference type="PANTHER" id="PTHR47074">
    <property type="entry name" value="BNAC02G40300D PROTEIN"/>
    <property type="match status" value="1"/>
</dbReference>
<accession>A0ABC8KWY0</accession>
<comment type="caution">
    <text evidence="2">The sequence shown here is derived from an EMBL/GenBank/DDBJ whole genome shotgun (WGS) entry which is preliminary data.</text>
</comment>